<evidence type="ECO:0000313" key="9">
    <source>
        <dbReference type="EMBL" id="CAD7659361.1"/>
    </source>
</evidence>
<dbReference type="SUPFAM" id="SSF46785">
    <property type="entry name" value="Winged helix' DNA-binding domain"/>
    <property type="match status" value="1"/>
</dbReference>
<evidence type="ECO:0000256" key="1">
    <source>
        <dbReference type="ARBA" id="ARBA00004123"/>
    </source>
</evidence>
<dbReference type="EMBL" id="OC932021">
    <property type="protein sequence ID" value="CAD7659361.1"/>
    <property type="molecule type" value="Genomic_DNA"/>
</dbReference>
<evidence type="ECO:0000256" key="2">
    <source>
        <dbReference type="ARBA" id="ARBA00023015"/>
    </source>
</evidence>
<dbReference type="GO" id="GO:0000987">
    <property type="term" value="F:cis-regulatory region sequence-specific DNA binding"/>
    <property type="evidence" value="ECO:0007669"/>
    <property type="project" value="TreeGrafter"/>
</dbReference>
<feature type="non-terminal residue" evidence="9">
    <location>
        <position position="342"/>
    </location>
</feature>
<evidence type="ECO:0000256" key="7">
    <source>
        <dbReference type="SAM" id="MobiDB-lite"/>
    </source>
</evidence>
<dbReference type="AlphaFoldDB" id="A0A7R9MFY8"/>
<protein>
    <recommendedName>
        <fullName evidence="8">Fork-head domain-containing protein</fullName>
    </recommendedName>
</protein>
<evidence type="ECO:0000256" key="6">
    <source>
        <dbReference type="PROSITE-ProRule" id="PRU00089"/>
    </source>
</evidence>
<dbReference type="Pfam" id="PF00250">
    <property type="entry name" value="Forkhead"/>
    <property type="match status" value="1"/>
</dbReference>
<dbReference type="OrthoDB" id="5954824at2759"/>
<keyword evidence="3 6" id="KW-0238">DNA-binding</keyword>
<sequence>MKAMDVSVDSGGGGDDDHELGDHSSGEDSATGADVAATEPDNDLTNLTWLQDRNLLQNMQVCGAPHETTRLPGLDDVEDNENVSPPPPADPLQAGDGATANSKGMTSVPPVTYNPHLHRNAKPPYSFSSLIFMAIESSPNKALPVKDIYQWIVEHYPYYQTAPSGWKNTVRHNLSLNKCFRKLDKANDDLLPVRMGAQGWHTHRQLFIAGKGSLWCVDPDLRPNLLQAVRRTPAHIYPYMSLAKTNAVVSPPRIQLSSHSNNSSQPSVKKALSAERVQSVVNIPSPNLFPFLSRRLLIPITKIIKKEKETDAAVSMLTLQSNVNNTGNTGAAVRDKYGNRRF</sequence>
<proteinExistence type="predicted"/>
<feature type="DNA-binding region" description="Fork-head" evidence="6">
    <location>
        <begin position="122"/>
        <end position="227"/>
    </location>
</feature>
<evidence type="ECO:0000259" key="8">
    <source>
        <dbReference type="PROSITE" id="PS50039"/>
    </source>
</evidence>
<dbReference type="SMART" id="SM00339">
    <property type="entry name" value="FH"/>
    <property type="match status" value="1"/>
</dbReference>
<dbReference type="PRINTS" id="PR00053">
    <property type="entry name" value="FORKHEAD"/>
</dbReference>
<dbReference type="PANTHER" id="PTHR13962:SF26">
    <property type="entry name" value="FORKHEAD BOX PROTEIN N2"/>
    <property type="match status" value="1"/>
</dbReference>
<dbReference type="GO" id="GO:0003700">
    <property type="term" value="F:DNA-binding transcription factor activity"/>
    <property type="evidence" value="ECO:0007669"/>
    <property type="project" value="InterPro"/>
</dbReference>
<feature type="region of interest" description="Disordered" evidence="7">
    <location>
        <begin position="66"/>
        <end position="102"/>
    </location>
</feature>
<keyword evidence="10" id="KW-1185">Reference proteome</keyword>
<dbReference type="InterPro" id="IPR001766">
    <property type="entry name" value="Fork_head_dom"/>
</dbReference>
<evidence type="ECO:0000313" key="10">
    <source>
        <dbReference type="Proteomes" id="UP000728032"/>
    </source>
</evidence>
<dbReference type="GO" id="GO:0005634">
    <property type="term" value="C:nucleus"/>
    <property type="evidence" value="ECO:0007669"/>
    <property type="project" value="UniProtKB-SubCell"/>
</dbReference>
<keyword evidence="4" id="KW-0804">Transcription</keyword>
<comment type="subcellular location">
    <subcellularLocation>
        <location evidence="1 6">Nucleus</location>
    </subcellularLocation>
</comment>
<keyword evidence="5 6" id="KW-0539">Nucleus</keyword>
<dbReference type="EMBL" id="CAJPVJ010017196">
    <property type="protein sequence ID" value="CAG2176523.1"/>
    <property type="molecule type" value="Genomic_DNA"/>
</dbReference>
<feature type="domain" description="Fork-head" evidence="8">
    <location>
        <begin position="122"/>
        <end position="227"/>
    </location>
</feature>
<dbReference type="PROSITE" id="PS50039">
    <property type="entry name" value="FORK_HEAD_3"/>
    <property type="match status" value="1"/>
</dbReference>
<reference evidence="9" key="1">
    <citation type="submission" date="2020-11" db="EMBL/GenBank/DDBJ databases">
        <authorList>
            <person name="Tran Van P."/>
        </authorList>
    </citation>
    <scope>NUCLEOTIDE SEQUENCE</scope>
</reference>
<keyword evidence="2" id="KW-0805">Transcription regulation</keyword>
<dbReference type="InterPro" id="IPR036390">
    <property type="entry name" value="WH_DNA-bd_sf"/>
</dbReference>
<dbReference type="InterPro" id="IPR036388">
    <property type="entry name" value="WH-like_DNA-bd_sf"/>
</dbReference>
<dbReference type="Proteomes" id="UP000728032">
    <property type="component" value="Unassembled WGS sequence"/>
</dbReference>
<dbReference type="PANTHER" id="PTHR13962">
    <property type="entry name" value="FORKHEAD BOX PROTEIN N3-LIKE PROTEIN-RELATED"/>
    <property type="match status" value="1"/>
</dbReference>
<feature type="region of interest" description="Disordered" evidence="7">
    <location>
        <begin position="1"/>
        <end position="45"/>
    </location>
</feature>
<dbReference type="Gene3D" id="1.10.10.10">
    <property type="entry name" value="Winged helix-like DNA-binding domain superfamily/Winged helix DNA-binding domain"/>
    <property type="match status" value="1"/>
</dbReference>
<name>A0A7R9MFY8_9ACAR</name>
<accession>A0A7R9MFY8</accession>
<evidence type="ECO:0000256" key="5">
    <source>
        <dbReference type="ARBA" id="ARBA00023242"/>
    </source>
</evidence>
<dbReference type="PROSITE" id="PS00657">
    <property type="entry name" value="FORK_HEAD_1"/>
    <property type="match status" value="1"/>
</dbReference>
<evidence type="ECO:0000256" key="3">
    <source>
        <dbReference type="ARBA" id="ARBA00023125"/>
    </source>
</evidence>
<dbReference type="InterPro" id="IPR047119">
    <property type="entry name" value="FOXN2/3-like"/>
</dbReference>
<evidence type="ECO:0000256" key="4">
    <source>
        <dbReference type="ARBA" id="ARBA00023163"/>
    </source>
</evidence>
<organism evidence="9">
    <name type="scientific">Oppiella nova</name>
    <dbReference type="NCBI Taxonomy" id="334625"/>
    <lineage>
        <taxon>Eukaryota</taxon>
        <taxon>Metazoa</taxon>
        <taxon>Ecdysozoa</taxon>
        <taxon>Arthropoda</taxon>
        <taxon>Chelicerata</taxon>
        <taxon>Arachnida</taxon>
        <taxon>Acari</taxon>
        <taxon>Acariformes</taxon>
        <taxon>Sarcoptiformes</taxon>
        <taxon>Oribatida</taxon>
        <taxon>Brachypylina</taxon>
        <taxon>Oppioidea</taxon>
        <taxon>Oppiidae</taxon>
        <taxon>Oppiella</taxon>
    </lineage>
</organism>
<gene>
    <name evidence="9" type="ORF">ONB1V03_LOCUS15957</name>
</gene>
<dbReference type="InterPro" id="IPR018122">
    <property type="entry name" value="TF_fork_head_CS_1"/>
</dbReference>